<dbReference type="InterPro" id="IPR036890">
    <property type="entry name" value="HATPase_C_sf"/>
</dbReference>
<dbReference type="SMART" id="SM00304">
    <property type="entry name" value="HAMP"/>
    <property type="match status" value="1"/>
</dbReference>
<dbReference type="SUPFAM" id="SSF158472">
    <property type="entry name" value="HAMP domain-like"/>
    <property type="match status" value="1"/>
</dbReference>
<feature type="domain" description="Histidine kinase" evidence="13">
    <location>
        <begin position="244"/>
        <end position="458"/>
    </location>
</feature>
<gene>
    <name evidence="15" type="ORF">PTE30175_02353</name>
</gene>
<proteinExistence type="predicted"/>
<dbReference type="InterPro" id="IPR003594">
    <property type="entry name" value="HATPase_dom"/>
</dbReference>
<accession>A0A5E4V5F2</accession>
<dbReference type="PROSITE" id="PS50109">
    <property type="entry name" value="HIS_KIN"/>
    <property type="match status" value="1"/>
</dbReference>
<protein>
    <recommendedName>
        <fullName evidence="3">histidine kinase</fullName>
        <ecNumber evidence="3">2.7.13.3</ecNumber>
    </recommendedName>
</protein>
<comment type="subcellular location">
    <subcellularLocation>
        <location evidence="2">Membrane</location>
    </subcellularLocation>
</comment>
<keyword evidence="16" id="KW-1185">Reference proteome</keyword>
<dbReference type="PANTHER" id="PTHR45436:SF8">
    <property type="entry name" value="HISTIDINE KINASE"/>
    <property type="match status" value="1"/>
</dbReference>
<evidence type="ECO:0000256" key="3">
    <source>
        <dbReference type="ARBA" id="ARBA00012438"/>
    </source>
</evidence>
<evidence type="ECO:0000259" key="14">
    <source>
        <dbReference type="PROSITE" id="PS50885"/>
    </source>
</evidence>
<dbReference type="Pfam" id="PF00672">
    <property type="entry name" value="HAMP"/>
    <property type="match status" value="1"/>
</dbReference>
<evidence type="ECO:0000256" key="6">
    <source>
        <dbReference type="ARBA" id="ARBA00022692"/>
    </source>
</evidence>
<dbReference type="SMART" id="SM00388">
    <property type="entry name" value="HisKA"/>
    <property type="match status" value="1"/>
</dbReference>
<keyword evidence="8 12" id="KW-1133">Transmembrane helix</keyword>
<keyword evidence="4" id="KW-0597">Phosphoprotein</keyword>
<dbReference type="SUPFAM" id="SSF55874">
    <property type="entry name" value="ATPase domain of HSP90 chaperone/DNA topoisomerase II/histidine kinase"/>
    <property type="match status" value="1"/>
</dbReference>
<evidence type="ECO:0000259" key="13">
    <source>
        <dbReference type="PROSITE" id="PS50109"/>
    </source>
</evidence>
<keyword evidence="6 12" id="KW-0812">Transmembrane</keyword>
<evidence type="ECO:0000256" key="7">
    <source>
        <dbReference type="ARBA" id="ARBA00022777"/>
    </source>
</evidence>
<dbReference type="InterPro" id="IPR036097">
    <property type="entry name" value="HisK_dim/P_sf"/>
</dbReference>
<feature type="transmembrane region" description="Helical" evidence="12">
    <location>
        <begin position="21"/>
        <end position="42"/>
    </location>
</feature>
<keyword evidence="5" id="KW-0808">Transferase</keyword>
<dbReference type="InterPro" id="IPR003661">
    <property type="entry name" value="HisK_dim/P_dom"/>
</dbReference>
<dbReference type="CDD" id="cd06225">
    <property type="entry name" value="HAMP"/>
    <property type="match status" value="1"/>
</dbReference>
<evidence type="ECO:0000256" key="9">
    <source>
        <dbReference type="ARBA" id="ARBA00023012"/>
    </source>
</evidence>
<feature type="transmembrane region" description="Helical" evidence="12">
    <location>
        <begin position="162"/>
        <end position="183"/>
    </location>
</feature>
<keyword evidence="9" id="KW-0902">Two-component regulatory system</keyword>
<evidence type="ECO:0000256" key="1">
    <source>
        <dbReference type="ARBA" id="ARBA00000085"/>
    </source>
</evidence>
<evidence type="ECO:0000313" key="16">
    <source>
        <dbReference type="Proteomes" id="UP000414233"/>
    </source>
</evidence>
<organism evidence="15 16">
    <name type="scientific">Pandoraea terrae</name>
    <dbReference type="NCBI Taxonomy" id="1537710"/>
    <lineage>
        <taxon>Bacteria</taxon>
        <taxon>Pseudomonadati</taxon>
        <taxon>Pseudomonadota</taxon>
        <taxon>Betaproteobacteria</taxon>
        <taxon>Burkholderiales</taxon>
        <taxon>Burkholderiaceae</taxon>
        <taxon>Pandoraea</taxon>
    </lineage>
</organism>
<dbReference type="Pfam" id="PF02518">
    <property type="entry name" value="HATPase_c"/>
    <property type="match status" value="1"/>
</dbReference>
<dbReference type="PANTHER" id="PTHR45436">
    <property type="entry name" value="SENSOR HISTIDINE KINASE YKOH"/>
    <property type="match status" value="1"/>
</dbReference>
<dbReference type="GO" id="GO:0005886">
    <property type="term" value="C:plasma membrane"/>
    <property type="evidence" value="ECO:0007669"/>
    <property type="project" value="TreeGrafter"/>
</dbReference>
<dbReference type="RefSeq" id="WP_224788721.1">
    <property type="nucleotide sequence ID" value="NZ_CABPRZ010000008.1"/>
</dbReference>
<dbReference type="PRINTS" id="PR00344">
    <property type="entry name" value="BCTRLSENSOR"/>
</dbReference>
<dbReference type="Pfam" id="PF00512">
    <property type="entry name" value="HisKA"/>
    <property type="match status" value="1"/>
</dbReference>
<dbReference type="InterPro" id="IPR004358">
    <property type="entry name" value="Sig_transdc_His_kin-like_C"/>
</dbReference>
<dbReference type="InterPro" id="IPR003660">
    <property type="entry name" value="HAMP_dom"/>
</dbReference>
<dbReference type="EMBL" id="CABPRZ010000008">
    <property type="protein sequence ID" value="VVE06784.1"/>
    <property type="molecule type" value="Genomic_DNA"/>
</dbReference>
<evidence type="ECO:0000256" key="4">
    <source>
        <dbReference type="ARBA" id="ARBA00022553"/>
    </source>
</evidence>
<dbReference type="PROSITE" id="PS50885">
    <property type="entry name" value="HAMP"/>
    <property type="match status" value="1"/>
</dbReference>
<sequence>MALVTFFARLRELPRTSSFRLAVLFLGLFGLVSLGLCAYLYISISGFAMQSVDDWLLREQAGIRRVAPDRLRAALDEKARVDTLQRRPFGLFDAGGARLAGGFPGVQPVIPSLDKPFSTKVTIHGHRVPLRCIATALPSQQLVLQCQDVHDVGHFNEQLREVLVSVGVATLLVWLGCAAFVAASAMRRIDAVTDSIRDIMTGDLGRRLPVSGQRNDIDRLAAVVNGMLDHIERLMDEVRGVCDAIAHDLRTPLTRLRAGLERAQRNTSSVEQQRAVIEDAIEQTSELLRTFNALLRIAEVEGDARRAGFVPVDLRGITDDVIEFYQPTAEEKGISLDYQRPAEPVRMAAGDPSLLFEAISNVLDNAIKFAPPGGRVSLALTGTADGFCMAVRDNGPGIPPDERARVFRRFHRTESSRSTPGSGLGLSVAQAIARMHGMSIGITDESPGCTVALASGTR</sequence>
<dbReference type="SMART" id="SM00387">
    <property type="entry name" value="HATPase_c"/>
    <property type="match status" value="1"/>
</dbReference>
<dbReference type="Gene3D" id="6.10.340.10">
    <property type="match status" value="1"/>
</dbReference>
<dbReference type="CDD" id="cd00082">
    <property type="entry name" value="HisKA"/>
    <property type="match status" value="1"/>
</dbReference>
<comment type="catalytic activity">
    <reaction evidence="1">
        <text>ATP + protein L-histidine = ADP + protein N-phospho-L-histidine.</text>
        <dbReference type="EC" id="2.7.13.3"/>
    </reaction>
</comment>
<evidence type="ECO:0000256" key="8">
    <source>
        <dbReference type="ARBA" id="ARBA00022989"/>
    </source>
</evidence>
<feature type="domain" description="HAMP" evidence="14">
    <location>
        <begin position="183"/>
        <end position="236"/>
    </location>
</feature>
<dbReference type="Gene3D" id="1.10.287.130">
    <property type="match status" value="1"/>
</dbReference>
<keyword evidence="11" id="KW-0175">Coiled coil</keyword>
<dbReference type="InterPro" id="IPR050428">
    <property type="entry name" value="TCS_sensor_his_kinase"/>
</dbReference>
<evidence type="ECO:0000256" key="5">
    <source>
        <dbReference type="ARBA" id="ARBA00022679"/>
    </source>
</evidence>
<reference evidence="15 16" key="1">
    <citation type="submission" date="2019-08" db="EMBL/GenBank/DDBJ databases">
        <authorList>
            <person name="Peeters C."/>
        </authorList>
    </citation>
    <scope>NUCLEOTIDE SEQUENCE [LARGE SCALE GENOMIC DNA]</scope>
    <source>
        <strain evidence="15 16">LMG 30175</strain>
    </source>
</reference>
<dbReference type="GO" id="GO:0000155">
    <property type="term" value="F:phosphorelay sensor kinase activity"/>
    <property type="evidence" value="ECO:0007669"/>
    <property type="project" value="InterPro"/>
</dbReference>
<evidence type="ECO:0000256" key="12">
    <source>
        <dbReference type="SAM" id="Phobius"/>
    </source>
</evidence>
<keyword evidence="7" id="KW-0418">Kinase</keyword>
<dbReference type="Proteomes" id="UP000414233">
    <property type="component" value="Unassembled WGS sequence"/>
</dbReference>
<dbReference type="EC" id="2.7.13.3" evidence="3"/>
<keyword evidence="10 12" id="KW-0472">Membrane</keyword>
<evidence type="ECO:0000256" key="11">
    <source>
        <dbReference type="SAM" id="Coils"/>
    </source>
</evidence>
<dbReference type="SUPFAM" id="SSF47384">
    <property type="entry name" value="Homodimeric domain of signal transducing histidine kinase"/>
    <property type="match status" value="1"/>
</dbReference>
<feature type="coiled-coil region" evidence="11">
    <location>
        <begin position="253"/>
        <end position="280"/>
    </location>
</feature>
<dbReference type="AlphaFoldDB" id="A0A5E4V5F2"/>
<dbReference type="Gene3D" id="3.30.565.10">
    <property type="entry name" value="Histidine kinase-like ATPase, C-terminal domain"/>
    <property type="match status" value="1"/>
</dbReference>
<evidence type="ECO:0000256" key="2">
    <source>
        <dbReference type="ARBA" id="ARBA00004370"/>
    </source>
</evidence>
<dbReference type="InterPro" id="IPR005467">
    <property type="entry name" value="His_kinase_dom"/>
</dbReference>
<name>A0A5E4V5F2_9BURK</name>
<evidence type="ECO:0000256" key="10">
    <source>
        <dbReference type="ARBA" id="ARBA00023136"/>
    </source>
</evidence>
<evidence type="ECO:0000313" key="15">
    <source>
        <dbReference type="EMBL" id="VVE06784.1"/>
    </source>
</evidence>